<dbReference type="Pfam" id="PF02321">
    <property type="entry name" value="OEP"/>
    <property type="match status" value="2"/>
</dbReference>
<dbReference type="RefSeq" id="WP_035006500.1">
    <property type="nucleotide sequence ID" value="NZ_KL407337.1"/>
</dbReference>
<keyword evidence="2" id="KW-1134">Transmembrane beta strand</keyword>
<comment type="similarity">
    <text evidence="1 2">Belongs to the outer membrane factor (OMF) (TC 1.B.17) family.</text>
</comment>
<dbReference type="InterPro" id="IPR010131">
    <property type="entry name" value="MdtP/NodT-like"/>
</dbReference>
<dbReference type="Gene3D" id="1.20.1600.10">
    <property type="entry name" value="Outer membrane efflux proteins (OEP)"/>
    <property type="match status" value="1"/>
</dbReference>
<keyword evidence="2" id="KW-0812">Transmembrane</keyword>
<dbReference type="Proteomes" id="UP000027336">
    <property type="component" value="Unassembled WGS sequence"/>
</dbReference>
<dbReference type="eggNOG" id="COG1538">
    <property type="taxonomic scope" value="Bacteria"/>
</dbReference>
<evidence type="ECO:0000256" key="2">
    <source>
        <dbReference type="RuleBase" id="RU362097"/>
    </source>
</evidence>
<dbReference type="EMBL" id="AHPK01000014">
    <property type="protein sequence ID" value="KEC54931.1"/>
    <property type="molecule type" value="Genomic_DNA"/>
</dbReference>
<reference evidence="3" key="1">
    <citation type="journal article" date="2011" name="PLoS Genet.">
        <title>Parallel evolution of a type IV secretion system in radiating lineages of the host-restricted bacterial pathogen Bartonella.</title>
        <authorList>
            <person name="Engel P."/>
            <person name="Salzburger W."/>
            <person name="Liesch M."/>
            <person name="Chang C.C."/>
            <person name="Maruyama S."/>
            <person name="Lanz C."/>
            <person name="Calteau A."/>
            <person name="Lajus A."/>
            <person name="Medigue C."/>
            <person name="Schuster S.C."/>
            <person name="Dehio C."/>
        </authorList>
    </citation>
    <scope>NUCLEOTIDE SEQUENCE</scope>
    <source>
        <strain evidence="3">ATCC BAA-1498</strain>
    </source>
</reference>
<dbReference type="AlphaFoldDB" id="E6YNI5"/>
<dbReference type="GO" id="GO:0015562">
    <property type="term" value="F:efflux transmembrane transporter activity"/>
    <property type="evidence" value="ECO:0007669"/>
    <property type="project" value="InterPro"/>
</dbReference>
<dbReference type="OrthoDB" id="7181739at2"/>
<evidence type="ECO:0000313" key="4">
    <source>
        <dbReference type="EMBL" id="KEC54931.1"/>
    </source>
</evidence>
<keyword evidence="2" id="KW-0472">Membrane</keyword>
<dbReference type="HOGENOM" id="CLU_012817_13_0_5"/>
<proteinExistence type="inferred from homology"/>
<evidence type="ECO:0000313" key="5">
    <source>
        <dbReference type="Proteomes" id="UP000027336"/>
    </source>
</evidence>
<evidence type="ECO:0000256" key="1">
    <source>
        <dbReference type="ARBA" id="ARBA00007613"/>
    </source>
</evidence>
<evidence type="ECO:0000313" key="3">
    <source>
        <dbReference type="EMBL" id="CBI78423.1"/>
    </source>
</evidence>
<reference evidence="4 5" key="2">
    <citation type="submission" date="2012-04" db="EMBL/GenBank/DDBJ databases">
        <title>The Genome Sequence of Bartonella rochalimae BMGH.</title>
        <authorList>
            <consortium name="The Broad Institute Genome Sequencing Platform"/>
            <consortium name="The Broad Institute Genome Sequencing Center for Infectious Disease"/>
            <person name="Feldgarden M."/>
            <person name="Kirby J."/>
            <person name="Kosoy M."/>
            <person name="Birtles R."/>
            <person name="Probert W.S."/>
            <person name="Chiaraviglio L."/>
            <person name="Walker B."/>
            <person name="Young S.K."/>
            <person name="Zeng Q."/>
            <person name="Gargeya S."/>
            <person name="Fitzgerald M."/>
            <person name="Haas B."/>
            <person name="Abouelleil A."/>
            <person name="Alvarado L."/>
            <person name="Arachchi H.M."/>
            <person name="Berlin A.M."/>
            <person name="Chapman S.B."/>
            <person name="Goldberg J."/>
            <person name="Griggs A."/>
            <person name="Gujja S."/>
            <person name="Hansen M."/>
            <person name="Howarth C."/>
            <person name="Imamovic A."/>
            <person name="Larimer J."/>
            <person name="McCowen C."/>
            <person name="Montmayeur A."/>
            <person name="Murphy C."/>
            <person name="Neiman D."/>
            <person name="Pearson M."/>
            <person name="Priest M."/>
            <person name="Roberts A."/>
            <person name="Saif S."/>
            <person name="Shea T."/>
            <person name="Sisk P."/>
            <person name="Sykes S."/>
            <person name="Wortman J."/>
            <person name="Nusbaum C."/>
            <person name="Birren B."/>
        </authorList>
    </citation>
    <scope>NUCLEOTIDE SEQUENCE [LARGE SCALE GENOMIC DNA]</scope>
    <source>
        <strain evidence="4 5">ATCC BAA-1498</strain>
    </source>
</reference>
<dbReference type="EMBL" id="FN645467">
    <property type="protein sequence ID" value="CBI78423.1"/>
    <property type="molecule type" value="Genomic_DNA"/>
</dbReference>
<dbReference type="NCBIfam" id="TIGR01845">
    <property type="entry name" value="outer_NodT"/>
    <property type="match status" value="1"/>
</dbReference>
<dbReference type="InterPro" id="IPR003423">
    <property type="entry name" value="OMP_efflux"/>
</dbReference>
<dbReference type="PATRIC" id="fig|685782.3.peg.853"/>
<dbReference type="PANTHER" id="PTHR30203:SF25">
    <property type="entry name" value="OUTER MEMBRANE PROTEIN-RELATED"/>
    <property type="match status" value="1"/>
</dbReference>
<dbReference type="Gene3D" id="2.20.200.10">
    <property type="entry name" value="Outer membrane efflux proteins (OEP)"/>
    <property type="match status" value="1"/>
</dbReference>
<dbReference type="PANTHER" id="PTHR30203">
    <property type="entry name" value="OUTER MEMBRANE CATION EFFLUX PROTEIN"/>
    <property type="match status" value="1"/>
</dbReference>
<comment type="subcellular location">
    <subcellularLocation>
        <location evidence="2">Cell membrane</location>
        <topology evidence="2">Lipid-anchor</topology>
    </subcellularLocation>
</comment>
<dbReference type="SUPFAM" id="SSF56954">
    <property type="entry name" value="Outer membrane efflux proteins (OEP)"/>
    <property type="match status" value="1"/>
</dbReference>
<sequence>MGISHLKQILSKGFLHPFCLFFFVLPGCVVGPDYRKTSFSVPAIWGQHSSVQTLEHSATLAGWWRNFNDPILDALIHDAIAANNSIAVAKARVREARASLGQSIGHLSPSISSSIVGTHGSSQSDTSLSQYRGGFDASWELDLFGGHKRAVEAARYGLDAAVEDLRATMVTLLGDIATNYVEMRGWQQKLSIARSIAASQRKTAQLIEAKLKAGDISELDNSNARAQMINTEADILQMEVNLSMSIHRLSVLTGRVPIALQDFLQKSAKKKQIPKPKWPISVGIPADILLTRPDLRRAERQYAQATARIGQREAERYPSLSLTGNISTTAESVGQLAKGSTIGWSFGPNIRFPFFNGGQVVASIAVARAQRDQAFIAYRAAVLGALEEVENALVRLYKEQQRFKKLLAANAAYSHSLKLSQDLFESGNTSFLELLNAYRSYYSSQMSLSDSSITLAKHYIALMKALGGGWNGVVNVSRPEVVDKITSSHVRAKQ</sequence>
<keyword evidence="5" id="KW-1185">Reference proteome</keyword>
<organism evidence="3">
    <name type="scientific">Bartonella rochalimae ATCC BAA-1498</name>
    <dbReference type="NCBI Taxonomy" id="685782"/>
    <lineage>
        <taxon>Bacteria</taxon>
        <taxon>Pseudomonadati</taxon>
        <taxon>Pseudomonadota</taxon>
        <taxon>Alphaproteobacteria</taxon>
        <taxon>Hyphomicrobiales</taxon>
        <taxon>Bartonellaceae</taxon>
        <taxon>Bartonella</taxon>
    </lineage>
</organism>
<name>E6YNI5_9HYPH</name>
<accession>E6YNI5</accession>
<keyword evidence="2" id="KW-0564">Palmitate</keyword>
<gene>
    <name evidence="3" type="ORF">BARRO_130067</name>
    <name evidence="4" type="ORF">O99_00829</name>
</gene>
<dbReference type="GO" id="GO:0005886">
    <property type="term" value="C:plasma membrane"/>
    <property type="evidence" value="ECO:0007669"/>
    <property type="project" value="UniProtKB-SubCell"/>
</dbReference>
<protein>
    <submittedName>
        <fullName evidence="4">NodT family efflux transporter, outer membrane factor (OMF) lipoprotein</fullName>
    </submittedName>
</protein>
<keyword evidence="2 4" id="KW-0449">Lipoprotein</keyword>